<proteinExistence type="predicted"/>
<protein>
    <submittedName>
        <fullName evidence="1">Uncharacterized protein</fullName>
    </submittedName>
</protein>
<dbReference type="Proteomes" id="UP001589838">
    <property type="component" value="Unassembled WGS sequence"/>
</dbReference>
<gene>
    <name evidence="1" type="ORF">ACFFHM_03225</name>
</gene>
<reference evidence="1 2" key="1">
    <citation type="submission" date="2024-09" db="EMBL/GenBank/DDBJ databases">
        <authorList>
            <person name="Sun Q."/>
            <person name="Mori K."/>
        </authorList>
    </citation>
    <scope>NUCLEOTIDE SEQUENCE [LARGE SCALE GENOMIC DNA]</scope>
    <source>
        <strain evidence="1 2">NCAIM B.02610</strain>
    </source>
</reference>
<dbReference type="RefSeq" id="WP_335962240.1">
    <property type="nucleotide sequence ID" value="NZ_JAXBLX010000026.1"/>
</dbReference>
<evidence type="ECO:0000313" key="2">
    <source>
        <dbReference type="Proteomes" id="UP001589838"/>
    </source>
</evidence>
<evidence type="ECO:0000313" key="1">
    <source>
        <dbReference type="EMBL" id="MFC0469562.1"/>
    </source>
</evidence>
<comment type="caution">
    <text evidence="1">The sequence shown here is derived from an EMBL/GenBank/DDBJ whole genome shotgun (WGS) entry which is preliminary data.</text>
</comment>
<name>A0ABV6K9D9_9BACI</name>
<sequence>MKTRAEFISKWKREWQEQYARELAYFSDKSEPITDDERKKSIATIHYVNDNIETILDEFYKFEDFIYARPVERIAFDPSKLLKDYELIDTDLIKFIDERSYFKLYDEETNELFFSFITGKHDFYYELMSFGSYDREWFKSEQKTEEQLNEEFERMYNQDYNHS</sequence>
<dbReference type="EMBL" id="JBHLUX010000008">
    <property type="protein sequence ID" value="MFC0469562.1"/>
    <property type="molecule type" value="Genomic_DNA"/>
</dbReference>
<keyword evidence="2" id="KW-1185">Reference proteome</keyword>
<organism evidence="1 2">
    <name type="scientific">Halalkalibacter kiskunsagensis</name>
    <dbReference type="NCBI Taxonomy" id="1548599"/>
    <lineage>
        <taxon>Bacteria</taxon>
        <taxon>Bacillati</taxon>
        <taxon>Bacillota</taxon>
        <taxon>Bacilli</taxon>
        <taxon>Bacillales</taxon>
        <taxon>Bacillaceae</taxon>
        <taxon>Halalkalibacter</taxon>
    </lineage>
</organism>
<accession>A0ABV6K9D9</accession>